<dbReference type="PANTHER" id="PTHR31476:SF16">
    <property type="entry name" value="F14O23.23 PROTEIN"/>
    <property type="match status" value="1"/>
</dbReference>
<organism evidence="3 4">
    <name type="scientific">Abeliophyllum distichum</name>
    <dbReference type="NCBI Taxonomy" id="126358"/>
    <lineage>
        <taxon>Eukaryota</taxon>
        <taxon>Viridiplantae</taxon>
        <taxon>Streptophyta</taxon>
        <taxon>Embryophyta</taxon>
        <taxon>Tracheophyta</taxon>
        <taxon>Spermatophyta</taxon>
        <taxon>Magnoliopsida</taxon>
        <taxon>eudicotyledons</taxon>
        <taxon>Gunneridae</taxon>
        <taxon>Pentapetalae</taxon>
        <taxon>asterids</taxon>
        <taxon>lamiids</taxon>
        <taxon>Lamiales</taxon>
        <taxon>Oleaceae</taxon>
        <taxon>Forsythieae</taxon>
        <taxon>Abeliophyllum</taxon>
    </lineage>
</organism>
<evidence type="ECO:0000313" key="4">
    <source>
        <dbReference type="Proteomes" id="UP001604336"/>
    </source>
</evidence>
<feature type="compositionally biased region" description="Acidic residues" evidence="1">
    <location>
        <begin position="422"/>
        <end position="457"/>
    </location>
</feature>
<gene>
    <name evidence="3" type="ORF">Adt_22844</name>
</gene>
<dbReference type="InterPro" id="IPR045040">
    <property type="entry name" value="PORR_fam"/>
</dbReference>
<proteinExistence type="predicted"/>
<protein>
    <submittedName>
        <fullName evidence="3">Ubiquitin carboxyl-terminal hydrolase family protein</fullName>
    </submittedName>
</protein>
<keyword evidence="4" id="KW-1185">Reference proteome</keyword>
<keyword evidence="3" id="KW-0378">Hydrolase</keyword>
<feature type="region of interest" description="Disordered" evidence="1">
    <location>
        <begin position="402"/>
        <end position="461"/>
    </location>
</feature>
<dbReference type="Pfam" id="PF11955">
    <property type="entry name" value="PORR"/>
    <property type="match status" value="1"/>
</dbReference>
<dbReference type="Proteomes" id="UP001604336">
    <property type="component" value="Unassembled WGS sequence"/>
</dbReference>
<evidence type="ECO:0000313" key="3">
    <source>
        <dbReference type="EMBL" id="KAL2497294.1"/>
    </source>
</evidence>
<evidence type="ECO:0000256" key="1">
    <source>
        <dbReference type="SAM" id="MobiDB-lite"/>
    </source>
</evidence>
<reference evidence="4" key="1">
    <citation type="submission" date="2024-07" db="EMBL/GenBank/DDBJ databases">
        <title>Two chromosome-level genome assemblies of Korean endemic species Abeliophyllum distichum and Forsythia ovata (Oleaceae).</title>
        <authorList>
            <person name="Jang H."/>
        </authorList>
    </citation>
    <scope>NUCLEOTIDE SEQUENCE [LARGE SCALE GENOMIC DNA]</scope>
</reference>
<dbReference type="PANTHER" id="PTHR31476">
    <property type="entry name" value="PROTEIN WHAT'S THIS FACTOR 1 HOMOLOG, CHLOROPLASTIC"/>
    <property type="match status" value="1"/>
</dbReference>
<dbReference type="GO" id="GO:0016787">
    <property type="term" value="F:hydrolase activity"/>
    <property type="evidence" value="ECO:0007669"/>
    <property type="project" value="UniProtKB-KW"/>
</dbReference>
<dbReference type="EMBL" id="JBFOLK010000007">
    <property type="protein sequence ID" value="KAL2497294.1"/>
    <property type="molecule type" value="Genomic_DNA"/>
</dbReference>
<comment type="caution">
    <text evidence="3">The sequence shown here is derived from an EMBL/GenBank/DDBJ whole genome shotgun (WGS) entry which is preliminary data.</text>
</comment>
<accession>A0ABD1SAS8</accession>
<feature type="domain" description="PORR" evidence="2">
    <location>
        <begin position="78"/>
        <end position="400"/>
    </location>
</feature>
<name>A0ABD1SAS8_9LAMI</name>
<dbReference type="AlphaFoldDB" id="A0ABD1SAS8"/>
<dbReference type="InterPro" id="IPR021099">
    <property type="entry name" value="PORR_domain"/>
</dbReference>
<evidence type="ECO:0000259" key="2">
    <source>
        <dbReference type="Pfam" id="PF11955"/>
    </source>
</evidence>
<sequence length="477" mass="54807">MKQDLDLEGLLLRPSPARRPTYPASLFEEVVKTCGVPRGLGDLGIMGSCCRGGLGRNIPIIEEQHRTLYDAVGSIKCVRDRGLDHAVERERHLKPVINLKDFIISEPSKSLPLSAIAESEEALQIPFRSIDFIRKYPSIFQEFHPGSLNIHPHIKLTPETLALNSEENLLYQSVNYKQEIAGRLLKLLMISRINKLPISLLERLKWELGLPGDFENIVIPEFPDYFRVISGNSFENGKMLELVCWSDEFAVSEMENKAVKNGKNEFCLKYTKGFEMDKKYKKWVDEWQKLPYVSPYQNAMHLVAKSDESDKWAVAVLHEVLSLFVGKKAEKENVLYLGECLGLRSRFKSALLHHPGIFYLSSKIRTHTVVLREGYKRGMLIERHPLMQLRFKYAHLMNTMKEENKTKSDQQKTGSDLKSGEGEEVQGDECGEEEDAEICDLSDDYEEEEEEEEEEVENANKRGRLNRKGCEIWRGKR</sequence>